<keyword evidence="3" id="KW-1185">Reference proteome</keyword>
<reference evidence="2 3" key="1">
    <citation type="submission" date="2024-04" db="EMBL/GenBank/DDBJ databases">
        <authorList>
            <person name="Waldvogel A.-M."/>
            <person name="Schoenle A."/>
        </authorList>
    </citation>
    <scope>NUCLEOTIDE SEQUENCE [LARGE SCALE GENOMIC DNA]</scope>
</reference>
<protein>
    <recommendedName>
        <fullName evidence="4">Coiled-coil domain-containing protein 117</fullName>
    </recommendedName>
</protein>
<gene>
    <name evidence="2" type="ORF">KC01_LOCUS42291</name>
</gene>
<dbReference type="AlphaFoldDB" id="A0AAV2MSR7"/>
<dbReference type="Proteomes" id="UP001497482">
    <property type="component" value="Chromosome 9"/>
</dbReference>
<dbReference type="Pfam" id="PF15810">
    <property type="entry name" value="CCDC117"/>
    <property type="match status" value="1"/>
</dbReference>
<dbReference type="PANTHER" id="PTHR36128">
    <property type="entry name" value="COILED-COIL DOMAIN-CONTAINING PROTEIN 117"/>
    <property type="match status" value="1"/>
</dbReference>
<dbReference type="EMBL" id="OZ035831">
    <property type="protein sequence ID" value="CAL1616559.1"/>
    <property type="molecule type" value="Genomic_DNA"/>
</dbReference>
<evidence type="ECO:0000313" key="2">
    <source>
        <dbReference type="EMBL" id="CAL1616559.1"/>
    </source>
</evidence>
<feature type="region of interest" description="Disordered" evidence="1">
    <location>
        <begin position="90"/>
        <end position="124"/>
    </location>
</feature>
<accession>A0AAV2MSR7</accession>
<feature type="region of interest" description="Disordered" evidence="1">
    <location>
        <begin position="198"/>
        <end position="297"/>
    </location>
</feature>
<name>A0AAV2MSR7_KNICA</name>
<proteinExistence type="predicted"/>
<feature type="compositionally biased region" description="Low complexity" evidence="1">
    <location>
        <begin position="263"/>
        <end position="272"/>
    </location>
</feature>
<feature type="compositionally biased region" description="Basic residues" evidence="1">
    <location>
        <begin position="228"/>
        <end position="262"/>
    </location>
</feature>
<evidence type="ECO:0000313" key="3">
    <source>
        <dbReference type="Proteomes" id="UP001497482"/>
    </source>
</evidence>
<sequence length="297" mass="34314">MYPFSVPTSLPAFDLGTRITAPHLHKRDFSSSDLSVMSALPTSSWETRCLRKHRRRSDDEVCSAKRRRLMETEGALSECCAPRPSAEWVRGASPVPPSGDPPVSHVPPAPDDSTHGSHSAHMEVEAAQRRLREIEERITLEDDSDSELEVEVCPRRPVLVLSDSLKEGLQRGLSDILPHTVAQSVSHSCMELVLWRPPDEPFNHKAQQQQQQQHQQQHQHQQQQQQQHQHHHQQHHHQQHHQQHHHQHHHQQQQHQHHHQQQHQHQQQQQQQYPPTPCPSPAALRDAPEPGEEDMEM</sequence>
<feature type="compositionally biased region" description="Low complexity" evidence="1">
    <location>
        <begin position="207"/>
        <end position="227"/>
    </location>
</feature>
<dbReference type="InterPro" id="IPR031630">
    <property type="entry name" value="CCDC117"/>
</dbReference>
<evidence type="ECO:0000256" key="1">
    <source>
        <dbReference type="SAM" id="MobiDB-lite"/>
    </source>
</evidence>
<feature type="compositionally biased region" description="Pro residues" evidence="1">
    <location>
        <begin position="94"/>
        <end position="110"/>
    </location>
</feature>
<evidence type="ECO:0008006" key="4">
    <source>
        <dbReference type="Google" id="ProtNLM"/>
    </source>
</evidence>
<organism evidence="2 3">
    <name type="scientific">Knipowitschia caucasica</name>
    <name type="common">Caucasian dwarf goby</name>
    <name type="synonym">Pomatoschistus caucasicus</name>
    <dbReference type="NCBI Taxonomy" id="637954"/>
    <lineage>
        <taxon>Eukaryota</taxon>
        <taxon>Metazoa</taxon>
        <taxon>Chordata</taxon>
        <taxon>Craniata</taxon>
        <taxon>Vertebrata</taxon>
        <taxon>Euteleostomi</taxon>
        <taxon>Actinopterygii</taxon>
        <taxon>Neopterygii</taxon>
        <taxon>Teleostei</taxon>
        <taxon>Neoteleostei</taxon>
        <taxon>Acanthomorphata</taxon>
        <taxon>Gobiaria</taxon>
        <taxon>Gobiiformes</taxon>
        <taxon>Gobioidei</taxon>
        <taxon>Gobiidae</taxon>
        <taxon>Gobiinae</taxon>
        <taxon>Knipowitschia</taxon>
    </lineage>
</organism>
<dbReference type="PANTHER" id="PTHR36128:SF1">
    <property type="entry name" value="COILED-COIL DOMAIN-CONTAINING PROTEIN 117"/>
    <property type="match status" value="1"/>
</dbReference>
<feature type="compositionally biased region" description="Basic and acidic residues" evidence="1">
    <location>
        <begin position="112"/>
        <end position="124"/>
    </location>
</feature>